<reference evidence="2 3" key="1">
    <citation type="submission" date="2019-02" db="EMBL/GenBank/DDBJ databases">
        <authorList>
            <person name="Khodamoradi S."/>
            <person name="Hahnke R.L."/>
            <person name="Kaempfer P."/>
            <person name="Schumann P."/>
            <person name="Rohde M."/>
            <person name="Steinert M."/>
            <person name="Luzhetskyy A."/>
            <person name="Wink J."/>
            <person name="Ruckert C."/>
        </authorList>
    </citation>
    <scope>NUCLEOTIDE SEQUENCE [LARGE SCALE GENOMIC DNA]</scope>
    <source>
        <strain evidence="2 3">M2</strain>
    </source>
</reference>
<evidence type="ECO:0000313" key="3">
    <source>
        <dbReference type="Proteomes" id="UP000292235"/>
    </source>
</evidence>
<evidence type="ECO:0000313" key="2">
    <source>
        <dbReference type="EMBL" id="QBI56319.1"/>
    </source>
</evidence>
<protein>
    <submittedName>
        <fullName evidence="2">Uncharacterized protein</fullName>
    </submittedName>
</protein>
<feature type="compositionally biased region" description="Low complexity" evidence="1">
    <location>
        <begin position="143"/>
        <end position="159"/>
    </location>
</feature>
<dbReference type="EMBL" id="CP036455">
    <property type="protein sequence ID" value="QBI56319.1"/>
    <property type="molecule type" value="Genomic_DNA"/>
</dbReference>
<feature type="compositionally biased region" description="Basic and acidic residues" evidence="1">
    <location>
        <begin position="168"/>
        <end position="189"/>
    </location>
</feature>
<dbReference type="KEGG" id="strr:EKD16_22830"/>
<dbReference type="RefSeq" id="WP_131101125.1">
    <property type="nucleotide sequence ID" value="NZ_CP036455.1"/>
</dbReference>
<feature type="compositionally biased region" description="Basic and acidic residues" evidence="1">
    <location>
        <begin position="1"/>
        <end position="11"/>
    </location>
</feature>
<evidence type="ECO:0000256" key="1">
    <source>
        <dbReference type="SAM" id="MobiDB-lite"/>
    </source>
</evidence>
<dbReference type="OrthoDB" id="123178at2"/>
<accession>A0A4P6QA28</accession>
<keyword evidence="3" id="KW-1185">Reference proteome</keyword>
<organism evidence="2 3">
    <name type="scientific">Streptomonospora litoralis</name>
    <dbReference type="NCBI Taxonomy" id="2498135"/>
    <lineage>
        <taxon>Bacteria</taxon>
        <taxon>Bacillati</taxon>
        <taxon>Actinomycetota</taxon>
        <taxon>Actinomycetes</taxon>
        <taxon>Streptosporangiales</taxon>
        <taxon>Nocardiopsidaceae</taxon>
        <taxon>Streptomonospora</taxon>
    </lineage>
</organism>
<sequence>MENPLKRKNESQTDAGADGAQPMPGGSGPGEQGRHRTEETAASGQAVTGQMSPGQSGTAARPAGPPSGESAGAAPSAAQQPGTAAASDGSQAETAPGSASAPGGTESTGTVPAQGGRSGQSAPNGQHAQTDGTGKSDAPAQSGGTARASRASGGADTADQGVTLFSDEDQRRFQEKWRDAQGDFVDDPRSAVGTADELVDEVLRTLNEKFAAHKRTLEEQWSEQGEADTEALRKAMRGYRTFFRQLLQTND</sequence>
<name>A0A4P6QA28_9ACTN</name>
<gene>
    <name evidence="2" type="ORF">EKD16_22830</name>
</gene>
<dbReference type="AlphaFoldDB" id="A0A4P6QA28"/>
<dbReference type="Proteomes" id="UP000292235">
    <property type="component" value="Chromosome"/>
</dbReference>
<feature type="compositionally biased region" description="Polar residues" evidence="1">
    <location>
        <begin position="119"/>
        <end position="133"/>
    </location>
</feature>
<proteinExistence type="predicted"/>
<feature type="compositionally biased region" description="Low complexity" evidence="1">
    <location>
        <begin position="59"/>
        <end position="87"/>
    </location>
</feature>
<feature type="region of interest" description="Disordered" evidence="1">
    <location>
        <begin position="1"/>
        <end position="189"/>
    </location>
</feature>
<feature type="compositionally biased region" description="Polar residues" evidence="1">
    <location>
        <begin position="40"/>
        <end position="58"/>
    </location>
</feature>